<evidence type="ECO:0000313" key="3">
    <source>
        <dbReference type="Proteomes" id="UP000178880"/>
    </source>
</evidence>
<organism evidence="2 3">
    <name type="scientific">Candidatus Liptonbacteria bacterium RIFCSPLOWO2_01_FULL_52_25</name>
    <dbReference type="NCBI Taxonomy" id="1798650"/>
    <lineage>
        <taxon>Bacteria</taxon>
        <taxon>Candidatus Liptoniibacteriota</taxon>
    </lineage>
</organism>
<dbReference type="Proteomes" id="UP000178880">
    <property type="component" value="Unassembled WGS sequence"/>
</dbReference>
<proteinExistence type="predicted"/>
<feature type="region of interest" description="Disordered" evidence="1">
    <location>
        <begin position="33"/>
        <end position="57"/>
    </location>
</feature>
<reference evidence="2 3" key="1">
    <citation type="journal article" date="2016" name="Nat. Commun.">
        <title>Thousands of microbial genomes shed light on interconnected biogeochemical processes in an aquifer system.</title>
        <authorList>
            <person name="Anantharaman K."/>
            <person name="Brown C.T."/>
            <person name="Hug L.A."/>
            <person name="Sharon I."/>
            <person name="Castelle C.J."/>
            <person name="Probst A.J."/>
            <person name="Thomas B.C."/>
            <person name="Singh A."/>
            <person name="Wilkins M.J."/>
            <person name="Karaoz U."/>
            <person name="Brodie E.L."/>
            <person name="Williams K.H."/>
            <person name="Hubbard S.S."/>
            <person name="Banfield J.F."/>
        </authorList>
    </citation>
    <scope>NUCLEOTIDE SEQUENCE [LARGE SCALE GENOMIC DNA]</scope>
</reference>
<dbReference type="STRING" id="1798650.A2945_02035"/>
<protein>
    <submittedName>
        <fullName evidence="2">Uncharacterized protein</fullName>
    </submittedName>
</protein>
<dbReference type="EMBL" id="MHLA01000013">
    <property type="protein sequence ID" value="OGY99755.1"/>
    <property type="molecule type" value="Genomic_DNA"/>
</dbReference>
<evidence type="ECO:0000256" key="1">
    <source>
        <dbReference type="SAM" id="MobiDB-lite"/>
    </source>
</evidence>
<gene>
    <name evidence="2" type="ORF">A2945_02035</name>
</gene>
<evidence type="ECO:0000313" key="2">
    <source>
        <dbReference type="EMBL" id="OGY99755.1"/>
    </source>
</evidence>
<dbReference type="AlphaFoldDB" id="A0A1G2CEE9"/>
<feature type="compositionally biased region" description="Polar residues" evidence="1">
    <location>
        <begin position="39"/>
        <end position="52"/>
    </location>
</feature>
<accession>A0A1G2CEE9</accession>
<name>A0A1G2CEE9_9BACT</name>
<comment type="caution">
    <text evidence="2">The sequence shown here is derived from an EMBL/GenBank/DDBJ whole genome shotgun (WGS) entry which is preliminary data.</text>
</comment>
<sequence>MKGSSLDPRCPPGIIAFGTDAMNEVLILDLRQRPKENPSEQQVTERSANGNGKSRPHFRHVKAVKVERTPTNIASKLKEVYTVSTTGANLPLLSNIKSFFSLGTSAIRMVKLEDPPVKTSRHITGIHSFDVLMSKAQWAWAGPFLVQILKNEDGTPDVMLVSRLDGENNEESRVFILRRKSIDALGISLPEIPIEKVGALRYLSRGSFCLVLGEPKNTQ</sequence>